<dbReference type="InterPro" id="IPR000742">
    <property type="entry name" value="EGF"/>
</dbReference>
<dbReference type="GO" id="GO:0005044">
    <property type="term" value="F:scavenger receptor activity"/>
    <property type="evidence" value="ECO:0007669"/>
    <property type="project" value="InterPro"/>
</dbReference>
<evidence type="ECO:0000313" key="6">
    <source>
        <dbReference type="Proteomes" id="UP000005408"/>
    </source>
</evidence>
<dbReference type="InterPro" id="IPR042635">
    <property type="entry name" value="MEGF10/SREC1/2-like"/>
</dbReference>
<protein>
    <recommendedName>
        <fullName evidence="4">EGF-like domain-containing protein</fullName>
    </recommendedName>
</protein>
<name>A0A8W8NVG3_MAGGI</name>
<dbReference type="Gene3D" id="2.60.120.260">
    <property type="entry name" value="Galactose-binding domain-like"/>
    <property type="match status" value="1"/>
</dbReference>
<keyword evidence="3" id="KW-1133">Transmembrane helix</keyword>
<accession>A0A8W8NVG3</accession>
<sequence length="392" mass="42875">MKDWKQFRFRQFYLDVSNSSATQTTTSQRTRCYTDNTTAPDLPPNIIDITCKQTARYVIVETTYDAPEDDDYDEHGAILEICEIEVYGCAATCRNNVCNGSGNCADGCVDGYWRPACESQCPANCDEPTCDSTNGFCISCKSGYWGNACNSLCPIHCIERVCDKTYGSCTQGCTSGHYGDMCNRTCSIGCVGGTCDKQTATCSNGCVQNWAGSQCDGCDSNHYGSSCSLECNHNCENSTCNDTTGLCTLGCKTGFFGDKCDRQCTCCPSGCDRLTGRCYGDCPVGKFWVFCDKACNQGKQSPVPNTENMSSLYVVITALCISLLVNIFTIIWIFRNKACKRQDVNQEEKKDTDTISTPGIYDTAEENAGYQELGQLSGPSHYDHLQGPTTNK</sequence>
<keyword evidence="6" id="KW-1185">Reference proteome</keyword>
<feature type="domain" description="EGF-like" evidence="4">
    <location>
        <begin position="230"/>
        <end position="261"/>
    </location>
</feature>
<dbReference type="PANTHER" id="PTHR24043">
    <property type="entry name" value="SCAVENGER RECEPTOR CLASS F"/>
    <property type="match status" value="1"/>
</dbReference>
<evidence type="ECO:0000259" key="4">
    <source>
        <dbReference type="SMART" id="SM00181"/>
    </source>
</evidence>
<reference evidence="5" key="1">
    <citation type="submission" date="2022-08" db="UniProtKB">
        <authorList>
            <consortium name="EnsemblMetazoa"/>
        </authorList>
    </citation>
    <scope>IDENTIFICATION</scope>
    <source>
        <strain evidence="5">05x7-T-G4-1.051#20</strain>
    </source>
</reference>
<dbReference type="EnsemblMetazoa" id="G8517.1">
    <property type="protein sequence ID" value="G8517.1:cds"/>
    <property type="gene ID" value="G8517"/>
</dbReference>
<keyword evidence="3" id="KW-0472">Membrane</keyword>
<dbReference type="SMART" id="SM00181">
    <property type="entry name" value="EGF"/>
    <property type="match status" value="4"/>
</dbReference>
<feature type="domain" description="EGF-like" evidence="4">
    <location>
        <begin position="185"/>
        <end position="216"/>
    </location>
</feature>
<dbReference type="Gene3D" id="2.170.300.10">
    <property type="entry name" value="Tie2 ligand-binding domain superfamily"/>
    <property type="match status" value="1"/>
</dbReference>
<feature type="domain" description="EGF-like" evidence="4">
    <location>
        <begin position="88"/>
        <end position="118"/>
    </location>
</feature>
<dbReference type="AlphaFoldDB" id="A0A8W8NVG3"/>
<keyword evidence="1" id="KW-0245">EGF-like domain</keyword>
<evidence type="ECO:0000313" key="5">
    <source>
        <dbReference type="EnsemblMetazoa" id="G8517.1:cds"/>
    </source>
</evidence>
<feature type="transmembrane region" description="Helical" evidence="3">
    <location>
        <begin position="312"/>
        <end position="334"/>
    </location>
</feature>
<evidence type="ECO:0000256" key="1">
    <source>
        <dbReference type="ARBA" id="ARBA00022536"/>
    </source>
</evidence>
<feature type="domain" description="EGF-like" evidence="4">
    <location>
        <begin position="120"/>
        <end position="150"/>
    </location>
</feature>
<evidence type="ECO:0000256" key="2">
    <source>
        <dbReference type="SAM" id="MobiDB-lite"/>
    </source>
</evidence>
<organism evidence="5 6">
    <name type="scientific">Magallana gigas</name>
    <name type="common">Pacific oyster</name>
    <name type="synonym">Crassostrea gigas</name>
    <dbReference type="NCBI Taxonomy" id="29159"/>
    <lineage>
        <taxon>Eukaryota</taxon>
        <taxon>Metazoa</taxon>
        <taxon>Spiralia</taxon>
        <taxon>Lophotrochozoa</taxon>
        <taxon>Mollusca</taxon>
        <taxon>Bivalvia</taxon>
        <taxon>Autobranchia</taxon>
        <taxon>Pteriomorphia</taxon>
        <taxon>Ostreida</taxon>
        <taxon>Ostreoidea</taxon>
        <taxon>Ostreidae</taxon>
        <taxon>Magallana</taxon>
    </lineage>
</organism>
<dbReference type="Proteomes" id="UP000005408">
    <property type="component" value="Unassembled WGS sequence"/>
</dbReference>
<dbReference type="PANTHER" id="PTHR24043:SF8">
    <property type="entry name" value="EGF-LIKE DOMAIN-CONTAINING PROTEIN"/>
    <property type="match status" value="1"/>
</dbReference>
<keyword evidence="3" id="KW-0812">Transmembrane</keyword>
<feature type="region of interest" description="Disordered" evidence="2">
    <location>
        <begin position="373"/>
        <end position="392"/>
    </location>
</feature>
<evidence type="ECO:0000256" key="3">
    <source>
        <dbReference type="SAM" id="Phobius"/>
    </source>
</evidence>
<proteinExistence type="predicted"/>